<dbReference type="SUPFAM" id="SSF48452">
    <property type="entry name" value="TPR-like"/>
    <property type="match status" value="1"/>
</dbReference>
<evidence type="ECO:0000256" key="2">
    <source>
        <dbReference type="ARBA" id="ARBA00022475"/>
    </source>
</evidence>
<sequence>MANTDEETIEQIKRWWKENSLAIILGLVLGLSAVLGWRFWDGHQERTATQASDIYHSLQVAAVRQPELARAQAELLIADYRRTPYAMLAHLELAALAVGEDDLARAEDHLETVMLNSRYPEQQALARVRLAQIQLASENPQGTLEILSADLPAAFASIADEMRGDAHRQLGDLSAARAAYERAIASAAGVSDYLQMKHDALGQFDDTP</sequence>
<gene>
    <name evidence="11" type="ORF">SAMN05216526_1896</name>
</gene>
<accession>A0A1R3WA79</accession>
<evidence type="ECO:0000256" key="3">
    <source>
        <dbReference type="ARBA" id="ARBA00022692"/>
    </source>
</evidence>
<dbReference type="InterPro" id="IPR018704">
    <property type="entry name" value="SecYEG/CpoB_TPR"/>
</dbReference>
<evidence type="ECO:0000313" key="12">
    <source>
        <dbReference type="Proteomes" id="UP000223759"/>
    </source>
</evidence>
<name>A0A1R3WA79_9GAMM</name>
<evidence type="ECO:0000256" key="7">
    <source>
        <dbReference type="ARBA" id="ARBA00024197"/>
    </source>
</evidence>
<evidence type="ECO:0000256" key="1">
    <source>
        <dbReference type="ARBA" id="ARBA00004401"/>
    </source>
</evidence>
<evidence type="ECO:0000259" key="10">
    <source>
        <dbReference type="Pfam" id="PF09976"/>
    </source>
</evidence>
<dbReference type="GO" id="GO:0044877">
    <property type="term" value="F:protein-containing complex binding"/>
    <property type="evidence" value="ECO:0007669"/>
    <property type="project" value="InterPro"/>
</dbReference>
<keyword evidence="3 9" id="KW-0812">Transmembrane</keyword>
<comment type="subcellular location">
    <subcellularLocation>
        <location evidence="1">Cell membrane</location>
        <topology evidence="1">Single-pass type II membrane protein</topology>
    </subcellularLocation>
</comment>
<evidence type="ECO:0000256" key="6">
    <source>
        <dbReference type="ARBA" id="ARBA00023186"/>
    </source>
</evidence>
<protein>
    <recommendedName>
        <fullName evidence="8">Ancillary SecYEG translocon subunit</fullName>
    </recommendedName>
</protein>
<feature type="transmembrane region" description="Helical" evidence="9">
    <location>
        <begin position="21"/>
        <end position="40"/>
    </location>
</feature>
<keyword evidence="4 9" id="KW-1133">Transmembrane helix</keyword>
<dbReference type="GO" id="GO:0005886">
    <property type="term" value="C:plasma membrane"/>
    <property type="evidence" value="ECO:0007669"/>
    <property type="project" value="UniProtKB-SubCell"/>
</dbReference>
<dbReference type="Pfam" id="PF09976">
    <property type="entry name" value="TPR_21"/>
    <property type="match status" value="1"/>
</dbReference>
<evidence type="ECO:0000256" key="5">
    <source>
        <dbReference type="ARBA" id="ARBA00023136"/>
    </source>
</evidence>
<dbReference type="AlphaFoldDB" id="A0A1R3WA79"/>
<dbReference type="RefSeq" id="WP_076756302.1">
    <property type="nucleotide sequence ID" value="NZ_CP023018.1"/>
</dbReference>
<dbReference type="OrthoDB" id="9789675at2"/>
<dbReference type="PANTHER" id="PTHR38035:SF1">
    <property type="entry name" value="ANCILLARY SECYEG TRANSLOCON SUBUNIT"/>
    <property type="match status" value="1"/>
</dbReference>
<keyword evidence="2" id="KW-1003">Cell membrane</keyword>
<dbReference type="PIRSF" id="PIRSF006170">
    <property type="entry name" value="YfgM"/>
    <property type="match status" value="1"/>
</dbReference>
<dbReference type="InterPro" id="IPR026039">
    <property type="entry name" value="YfgM"/>
</dbReference>
<dbReference type="Proteomes" id="UP000223759">
    <property type="component" value="Unassembled WGS sequence"/>
</dbReference>
<dbReference type="STRING" id="233100.SAMN05216526_1896"/>
<evidence type="ECO:0000256" key="8">
    <source>
        <dbReference type="ARBA" id="ARBA00024235"/>
    </source>
</evidence>
<keyword evidence="6" id="KW-0143">Chaperone</keyword>
<dbReference type="EMBL" id="FTPK01000005">
    <property type="protein sequence ID" value="SIT73868.1"/>
    <property type="molecule type" value="Genomic_DNA"/>
</dbReference>
<dbReference type="InterPro" id="IPR011990">
    <property type="entry name" value="TPR-like_helical_dom_sf"/>
</dbReference>
<keyword evidence="5 9" id="KW-0472">Membrane</keyword>
<evidence type="ECO:0000313" key="11">
    <source>
        <dbReference type="EMBL" id="SIT73868.1"/>
    </source>
</evidence>
<comment type="similarity">
    <text evidence="7">Belongs to the YfgM family.</text>
</comment>
<organism evidence="11 12">
    <name type="scientific">Ectothiorhodosinus mongolicus</name>
    <dbReference type="NCBI Taxonomy" id="233100"/>
    <lineage>
        <taxon>Bacteria</taxon>
        <taxon>Pseudomonadati</taxon>
        <taxon>Pseudomonadota</taxon>
        <taxon>Gammaproteobacteria</taxon>
        <taxon>Chromatiales</taxon>
        <taxon>Ectothiorhodospiraceae</taxon>
        <taxon>Ectothiorhodosinus</taxon>
    </lineage>
</organism>
<evidence type="ECO:0000256" key="9">
    <source>
        <dbReference type="SAM" id="Phobius"/>
    </source>
</evidence>
<proteinExistence type="inferred from homology"/>
<dbReference type="PANTHER" id="PTHR38035">
    <property type="entry name" value="UPF0070 PROTEIN YFGM"/>
    <property type="match status" value="1"/>
</dbReference>
<reference evidence="11 12" key="1">
    <citation type="submission" date="2017-01" db="EMBL/GenBank/DDBJ databases">
        <authorList>
            <person name="Mah S.A."/>
            <person name="Swanson W.J."/>
            <person name="Moy G.W."/>
            <person name="Vacquier V.D."/>
        </authorList>
    </citation>
    <scope>NUCLEOTIDE SEQUENCE [LARGE SCALE GENOMIC DNA]</scope>
    <source>
        <strain evidence="11 12">M9</strain>
    </source>
</reference>
<keyword evidence="12" id="KW-1185">Reference proteome</keyword>
<feature type="domain" description="Ancillary SecYEG translocon subunit/Cell division coordinator CpoB TPR" evidence="10">
    <location>
        <begin position="13"/>
        <end position="203"/>
    </location>
</feature>
<evidence type="ECO:0000256" key="4">
    <source>
        <dbReference type="ARBA" id="ARBA00022989"/>
    </source>
</evidence>